<dbReference type="PRINTS" id="PR00420">
    <property type="entry name" value="RNGMNOXGNASE"/>
</dbReference>
<feature type="transmembrane region" description="Helical" evidence="1">
    <location>
        <begin position="7"/>
        <end position="25"/>
    </location>
</feature>
<dbReference type="RefSeq" id="WP_113951345.1">
    <property type="nucleotide sequence ID" value="NZ_QNQU01000026.1"/>
</dbReference>
<dbReference type="PANTHER" id="PTHR46865">
    <property type="entry name" value="OXIDOREDUCTASE-RELATED"/>
    <property type="match status" value="1"/>
</dbReference>
<dbReference type="Gene3D" id="3.30.9.10">
    <property type="entry name" value="D-Amino Acid Oxidase, subunit A, domain 2"/>
    <property type="match status" value="1"/>
</dbReference>
<dbReference type="InterPro" id="IPR036188">
    <property type="entry name" value="FAD/NAD-bd_sf"/>
</dbReference>
<dbReference type="PANTHER" id="PTHR46865:SF2">
    <property type="entry name" value="MONOOXYGENASE"/>
    <property type="match status" value="1"/>
</dbReference>
<sequence length="372" mass="42205">MEQIKKSVLISGASFAGLTTAYWMIRLGYKVTIVEIGPSLKKGGTPVDIKDNTIEIVKRMGLFEQIKSRRVGPEKWEFKNAADQTGYELILKDPQRGFSDEEFEIERDDLLDMIYKLAKNDVEFIFNNSIIAMEENADCIKVNFKDGSSALFSFVFGCDGIHSVVRRIWFGHEVEYSHFLGQYFSIAVIDKLLVENGTYQMYAEPNKGAALYAHNNKTDLIFTFRPEGEIKYDFRDQQQLKDIVSTQMKGMGWRTAELENELLQSSSFYFDKFCQIKMPSWTKGRVALIGDAGYCASPAAGMGGSLAIIGATALCDAFALNNEDYQTAFYTYQNGLRPFVDEIQETAIQTLNKLLPYNEQEALEMWKHGISF</sequence>
<evidence type="ECO:0000259" key="2">
    <source>
        <dbReference type="Pfam" id="PF01494"/>
    </source>
</evidence>
<keyword evidence="1" id="KW-0812">Transmembrane</keyword>
<dbReference type="OrthoDB" id="9766816at2"/>
<dbReference type="InterPro" id="IPR002938">
    <property type="entry name" value="FAD-bd"/>
</dbReference>
<dbReference type="InterPro" id="IPR051704">
    <property type="entry name" value="FAD_aromatic-hydroxylase"/>
</dbReference>
<evidence type="ECO:0000256" key="1">
    <source>
        <dbReference type="SAM" id="Phobius"/>
    </source>
</evidence>
<keyword evidence="3" id="KW-0503">Monooxygenase</keyword>
<name>A0A366KP92_9SPHI</name>
<dbReference type="Gene3D" id="3.50.50.60">
    <property type="entry name" value="FAD/NAD(P)-binding domain"/>
    <property type="match status" value="1"/>
</dbReference>
<dbReference type="GO" id="GO:0071949">
    <property type="term" value="F:FAD binding"/>
    <property type="evidence" value="ECO:0007669"/>
    <property type="project" value="InterPro"/>
</dbReference>
<protein>
    <submittedName>
        <fullName evidence="3">FAD-binding monooxygenase</fullName>
    </submittedName>
</protein>
<keyword evidence="4" id="KW-1185">Reference proteome</keyword>
<keyword evidence="1" id="KW-1133">Transmembrane helix</keyword>
<dbReference type="GO" id="GO:0004497">
    <property type="term" value="F:monooxygenase activity"/>
    <property type="evidence" value="ECO:0007669"/>
    <property type="project" value="UniProtKB-KW"/>
</dbReference>
<organism evidence="3 4">
    <name type="scientific">Pedobacter miscanthi</name>
    <dbReference type="NCBI Taxonomy" id="2259170"/>
    <lineage>
        <taxon>Bacteria</taxon>
        <taxon>Pseudomonadati</taxon>
        <taxon>Bacteroidota</taxon>
        <taxon>Sphingobacteriia</taxon>
        <taxon>Sphingobacteriales</taxon>
        <taxon>Sphingobacteriaceae</taxon>
        <taxon>Pedobacter</taxon>
    </lineage>
</organism>
<comment type="caution">
    <text evidence="3">The sequence shown here is derived from an EMBL/GenBank/DDBJ whole genome shotgun (WGS) entry which is preliminary data.</text>
</comment>
<dbReference type="Proteomes" id="UP000252081">
    <property type="component" value="Unassembled WGS sequence"/>
</dbReference>
<proteinExistence type="predicted"/>
<gene>
    <name evidence="3" type="ORF">DRW42_23655</name>
</gene>
<dbReference type="Pfam" id="PF01494">
    <property type="entry name" value="FAD_binding_3"/>
    <property type="match status" value="1"/>
</dbReference>
<reference evidence="3 4" key="1">
    <citation type="submission" date="2018-07" db="EMBL/GenBank/DDBJ databases">
        <title>A draft genome of a endophytic bacteria, a new species of Pedobacter.</title>
        <authorList>
            <person name="Zhang Z.D."/>
            <person name="Chen Z.J."/>
        </authorList>
    </citation>
    <scope>NUCLEOTIDE SEQUENCE [LARGE SCALE GENOMIC DNA]</scope>
    <source>
        <strain evidence="3 4">RS10</strain>
    </source>
</reference>
<dbReference type="AlphaFoldDB" id="A0A366KP92"/>
<feature type="domain" description="FAD-binding" evidence="2">
    <location>
        <begin position="7"/>
        <end position="335"/>
    </location>
</feature>
<keyword evidence="1" id="KW-0472">Membrane</keyword>
<dbReference type="SUPFAM" id="SSF51905">
    <property type="entry name" value="FAD/NAD(P)-binding domain"/>
    <property type="match status" value="1"/>
</dbReference>
<evidence type="ECO:0000313" key="3">
    <source>
        <dbReference type="EMBL" id="RBQ03083.1"/>
    </source>
</evidence>
<dbReference type="EMBL" id="QNQU01000026">
    <property type="protein sequence ID" value="RBQ03083.1"/>
    <property type="molecule type" value="Genomic_DNA"/>
</dbReference>
<keyword evidence="3" id="KW-0560">Oxidoreductase</keyword>
<evidence type="ECO:0000313" key="4">
    <source>
        <dbReference type="Proteomes" id="UP000252081"/>
    </source>
</evidence>
<accession>A0A366KP92</accession>